<evidence type="ECO:0000256" key="15">
    <source>
        <dbReference type="ARBA" id="ARBA00025589"/>
    </source>
</evidence>
<dbReference type="GO" id="GO:0006281">
    <property type="term" value="P:DNA repair"/>
    <property type="evidence" value="ECO:0007669"/>
    <property type="project" value="UniProtKB-UniRule"/>
</dbReference>
<dbReference type="InterPro" id="IPR036775">
    <property type="entry name" value="DNA_pol_Y-fam_lit_finger_sf"/>
</dbReference>
<accession>A0A2W4LLI5</accession>
<gene>
    <name evidence="17 20" type="primary">dinB</name>
    <name evidence="20" type="ORF">DIU77_007335</name>
    <name evidence="21" type="ORF">DIU77_07595</name>
</gene>
<feature type="active site" evidence="17">
    <location>
        <position position="132"/>
    </location>
</feature>
<dbReference type="GO" id="GO:0009432">
    <property type="term" value="P:SOS response"/>
    <property type="evidence" value="ECO:0007669"/>
    <property type="project" value="TreeGrafter"/>
</dbReference>
<dbReference type="Proteomes" id="UP000249324">
    <property type="component" value="Unassembled WGS sequence"/>
</dbReference>
<organism evidence="21">
    <name type="scientific">Thermocrispum agreste</name>
    <dbReference type="NCBI Taxonomy" id="37925"/>
    <lineage>
        <taxon>Bacteria</taxon>
        <taxon>Bacillati</taxon>
        <taxon>Actinomycetota</taxon>
        <taxon>Actinomycetes</taxon>
        <taxon>Pseudonocardiales</taxon>
        <taxon>Pseudonocardiaceae</taxon>
        <taxon>Thermocrispum</taxon>
    </lineage>
</organism>
<evidence type="ECO:0000256" key="17">
    <source>
        <dbReference type="HAMAP-Rule" id="MF_01113"/>
    </source>
</evidence>
<dbReference type="GO" id="GO:0003887">
    <property type="term" value="F:DNA-directed DNA polymerase activity"/>
    <property type="evidence" value="ECO:0007669"/>
    <property type="project" value="UniProtKB-UniRule"/>
</dbReference>
<keyword evidence="10 17" id="KW-0227">DNA damage</keyword>
<evidence type="ECO:0000256" key="8">
    <source>
        <dbReference type="ARBA" id="ARBA00022705"/>
    </source>
</evidence>
<feature type="site" description="Substrate discrimination" evidence="17">
    <location>
        <position position="42"/>
    </location>
</feature>
<dbReference type="Pfam" id="PF21999">
    <property type="entry name" value="IMS_HHH_1"/>
    <property type="match status" value="1"/>
</dbReference>
<evidence type="ECO:0000256" key="3">
    <source>
        <dbReference type="ARBA" id="ARBA00011245"/>
    </source>
</evidence>
<dbReference type="AlphaFoldDB" id="A0A2W4LLI5"/>
<keyword evidence="13 17" id="KW-0238">DNA-binding</keyword>
<keyword evidence="9 17" id="KW-0479">Metal-binding</keyword>
<comment type="similarity">
    <text evidence="2 17">Belongs to the DNA polymerase type-Y family.</text>
</comment>
<dbReference type="GO" id="GO:0042276">
    <property type="term" value="P:error-prone translesion synthesis"/>
    <property type="evidence" value="ECO:0007669"/>
    <property type="project" value="TreeGrafter"/>
</dbReference>
<comment type="cofactor">
    <cofactor evidence="17">
        <name>Mg(2+)</name>
        <dbReference type="ChEBI" id="CHEBI:18420"/>
    </cofactor>
    <text evidence="17">Binds 2 magnesium ions per subunit.</text>
</comment>
<dbReference type="PANTHER" id="PTHR11076:SF33">
    <property type="entry name" value="DNA POLYMERASE KAPPA"/>
    <property type="match status" value="1"/>
</dbReference>
<keyword evidence="4 17" id="KW-0515">Mutator protein</keyword>
<evidence type="ECO:0000256" key="2">
    <source>
        <dbReference type="ARBA" id="ARBA00010945"/>
    </source>
</evidence>
<comment type="caution">
    <text evidence="21">The sequence shown here is derived from an EMBL/GenBank/DDBJ whole genome shotgun (WGS) entry which is preliminary data.</text>
</comment>
<evidence type="ECO:0000259" key="19">
    <source>
        <dbReference type="PROSITE" id="PS50173"/>
    </source>
</evidence>
<comment type="subcellular location">
    <subcellularLocation>
        <location evidence="1 17">Cytoplasm</location>
    </subcellularLocation>
</comment>
<evidence type="ECO:0000256" key="16">
    <source>
        <dbReference type="ARBA" id="ARBA00049244"/>
    </source>
</evidence>
<evidence type="ECO:0000256" key="10">
    <source>
        <dbReference type="ARBA" id="ARBA00022763"/>
    </source>
</evidence>
<dbReference type="EMBL" id="QGUI01000235">
    <property type="protein sequence ID" value="PZM98583.1"/>
    <property type="molecule type" value="Genomic_DNA"/>
</dbReference>
<dbReference type="Gene3D" id="1.10.150.20">
    <property type="entry name" value="5' to 3' exonuclease, C-terminal subdomain"/>
    <property type="match status" value="1"/>
</dbReference>
<dbReference type="HAMAP" id="MF_01113">
    <property type="entry name" value="DNApol_IV"/>
    <property type="match status" value="1"/>
</dbReference>
<evidence type="ECO:0000256" key="1">
    <source>
        <dbReference type="ARBA" id="ARBA00004496"/>
    </source>
</evidence>
<dbReference type="CDD" id="cd03586">
    <property type="entry name" value="PolY_Pol_IV_kappa"/>
    <property type="match status" value="1"/>
</dbReference>
<feature type="binding site" evidence="17">
    <location>
        <position position="37"/>
    </location>
    <ligand>
        <name>Mg(2+)</name>
        <dbReference type="ChEBI" id="CHEBI:18420"/>
    </ligand>
</feature>
<keyword evidence="7 17" id="KW-0548">Nucleotidyltransferase</keyword>
<evidence type="ECO:0000256" key="6">
    <source>
        <dbReference type="ARBA" id="ARBA00022679"/>
    </source>
</evidence>
<dbReference type="InterPro" id="IPR043502">
    <property type="entry name" value="DNA/RNA_pol_sf"/>
</dbReference>
<dbReference type="GO" id="GO:0006261">
    <property type="term" value="P:DNA-templated DNA replication"/>
    <property type="evidence" value="ECO:0007669"/>
    <property type="project" value="UniProtKB-UniRule"/>
</dbReference>
<dbReference type="NCBIfam" id="NF002677">
    <property type="entry name" value="PRK02406.1"/>
    <property type="match status" value="1"/>
</dbReference>
<dbReference type="InterPro" id="IPR053848">
    <property type="entry name" value="IMS_HHH_1"/>
</dbReference>
<dbReference type="NCBIfam" id="NF003015">
    <property type="entry name" value="PRK03858.1"/>
    <property type="match status" value="1"/>
</dbReference>
<keyword evidence="12 17" id="KW-0239">DNA-directed DNA polymerase</keyword>
<dbReference type="FunFam" id="3.30.1490.100:FF:000004">
    <property type="entry name" value="DNA polymerase IV"/>
    <property type="match status" value="1"/>
</dbReference>
<dbReference type="Gene3D" id="3.30.1490.100">
    <property type="entry name" value="DNA polymerase, Y-family, little finger domain"/>
    <property type="match status" value="1"/>
</dbReference>
<protein>
    <recommendedName>
        <fullName evidence="17">DNA polymerase IV</fullName>
        <shortName evidence="17">Pol IV</shortName>
        <ecNumber evidence="17">2.7.7.7</ecNumber>
    </recommendedName>
</protein>
<evidence type="ECO:0000256" key="7">
    <source>
        <dbReference type="ARBA" id="ARBA00022695"/>
    </source>
</evidence>
<comment type="catalytic activity">
    <reaction evidence="16 17">
        <text>DNA(n) + a 2'-deoxyribonucleoside 5'-triphosphate = DNA(n+1) + diphosphate</text>
        <dbReference type="Rhea" id="RHEA:22508"/>
        <dbReference type="Rhea" id="RHEA-COMP:17339"/>
        <dbReference type="Rhea" id="RHEA-COMP:17340"/>
        <dbReference type="ChEBI" id="CHEBI:33019"/>
        <dbReference type="ChEBI" id="CHEBI:61560"/>
        <dbReference type="ChEBI" id="CHEBI:173112"/>
        <dbReference type="EC" id="2.7.7.7"/>
    </reaction>
</comment>
<reference evidence="20" key="2">
    <citation type="submission" date="2018-05" db="EMBL/GenBank/DDBJ databases">
        <authorList>
            <person name="Moura L."/>
            <person name="Setubal J.C."/>
        </authorList>
    </citation>
    <scope>NUCLEOTIDE SEQUENCE</scope>
    <source>
        <strain evidence="20">ZC4RG45</strain>
    </source>
</reference>
<dbReference type="GO" id="GO:0000287">
    <property type="term" value="F:magnesium ion binding"/>
    <property type="evidence" value="ECO:0007669"/>
    <property type="project" value="UniProtKB-UniRule"/>
</dbReference>
<feature type="binding site" evidence="17">
    <location>
        <position position="131"/>
    </location>
    <ligand>
        <name>Mg(2+)</name>
        <dbReference type="ChEBI" id="CHEBI:18420"/>
    </ligand>
</feature>
<reference evidence="20" key="4">
    <citation type="submission" date="2023-08" db="EMBL/GenBank/DDBJ databases">
        <authorList>
            <person name="Guima S.E.S."/>
            <person name="Martins L.F."/>
            <person name="Silva A.M."/>
            <person name="Setubal J.C."/>
        </authorList>
    </citation>
    <scope>NUCLEOTIDE SEQUENCE</scope>
    <source>
        <strain evidence="20">ZC4RG45</strain>
    </source>
</reference>
<dbReference type="EC" id="2.7.7.7" evidence="17"/>
<proteinExistence type="inferred from homology"/>
<dbReference type="InterPro" id="IPR043128">
    <property type="entry name" value="Rev_trsase/Diguanyl_cyclase"/>
</dbReference>
<keyword evidence="14 17" id="KW-0234">DNA repair</keyword>
<evidence type="ECO:0000313" key="22">
    <source>
        <dbReference type="Proteomes" id="UP000249324"/>
    </source>
</evidence>
<keyword evidence="6 17" id="KW-0808">Transferase</keyword>
<evidence type="ECO:0000256" key="11">
    <source>
        <dbReference type="ARBA" id="ARBA00022842"/>
    </source>
</evidence>
<dbReference type="Pfam" id="PF00817">
    <property type="entry name" value="IMS"/>
    <property type="match status" value="1"/>
</dbReference>
<evidence type="ECO:0000256" key="13">
    <source>
        <dbReference type="ARBA" id="ARBA00023125"/>
    </source>
</evidence>
<reference evidence="20 22" key="3">
    <citation type="journal article" date="2021" name="BMC Genomics">
        <title>Genome-resolved metagenome and metatranscriptome analyses of thermophilic composting reveal key bacterial players and their metabolic interactions.</title>
        <authorList>
            <person name="Braga L.P.P."/>
            <person name="Pereira R.V."/>
            <person name="Martins L.F."/>
            <person name="Moura L.M.S."/>
            <person name="Sanchez F.B."/>
            <person name="Patane J.S.L."/>
            <person name="da Silva A.M."/>
            <person name="Setubal J.C."/>
        </authorList>
    </citation>
    <scope>NUCLEOTIDE SEQUENCE [LARGE SCALE GENOMIC DNA]</scope>
    <source>
        <strain evidence="20">ZC4RG45</strain>
    </source>
</reference>
<sequence>MGRNTDLPADRARFRVAAGTDPADWPDDTGCGVLHIDMDAFFAAVELRSRPELAGRPVIVAGSGARSVVLSANYPARKFGVRSAMPVAQARRLCPHAVYLPPSREAYREISRAVMALFHEFTPLVEQVSVDEAFLDVSGALRRLRTTPARIGAQIRARVAADHGITCSVGVAPVKFVAKLASGMAKPDGMVVVPAAEVVSFLRPLPVTALWGVGDKTARALERAGLHTVADVADAPVARLKKAVGSALGEHLHELAHGRDPRRVEVGSPDKSLGAEHTFDVDQDDVEVVVRELLRLAERVAAGMRAKGLKGRTVSIKLRFADFTTITRARTLPAPTDVAREIHAAASGLLRDNVPASAAVRLVGVRVEGLTESAVAEQLRLGDDGVRWRDVEVAADAARGKFGETAVRPASLLAPHGRSRARSPGGKAAGRPGDSGAGT</sequence>
<dbReference type="InterPro" id="IPR001126">
    <property type="entry name" value="UmuC"/>
</dbReference>
<dbReference type="Pfam" id="PF11799">
    <property type="entry name" value="IMS_C"/>
    <property type="match status" value="1"/>
</dbReference>
<dbReference type="GO" id="GO:0003684">
    <property type="term" value="F:damaged DNA binding"/>
    <property type="evidence" value="ECO:0007669"/>
    <property type="project" value="InterPro"/>
</dbReference>
<feature type="region of interest" description="Disordered" evidence="18">
    <location>
        <begin position="408"/>
        <end position="439"/>
    </location>
</feature>
<keyword evidence="11 17" id="KW-0460">Magnesium</keyword>
<dbReference type="InterPro" id="IPR050116">
    <property type="entry name" value="DNA_polymerase-Y"/>
</dbReference>
<dbReference type="PROSITE" id="PS50173">
    <property type="entry name" value="UMUC"/>
    <property type="match status" value="1"/>
</dbReference>
<evidence type="ECO:0000256" key="5">
    <source>
        <dbReference type="ARBA" id="ARBA00022490"/>
    </source>
</evidence>
<evidence type="ECO:0000256" key="18">
    <source>
        <dbReference type="SAM" id="MobiDB-lite"/>
    </source>
</evidence>
<comment type="subunit">
    <text evidence="3 17">Monomer.</text>
</comment>
<dbReference type="GO" id="GO:0005829">
    <property type="term" value="C:cytosol"/>
    <property type="evidence" value="ECO:0007669"/>
    <property type="project" value="TreeGrafter"/>
</dbReference>
<dbReference type="PANTHER" id="PTHR11076">
    <property type="entry name" value="DNA REPAIR POLYMERASE UMUC / TRANSFERASE FAMILY MEMBER"/>
    <property type="match status" value="1"/>
</dbReference>
<reference evidence="21" key="1">
    <citation type="submission" date="2018-05" db="EMBL/GenBank/DDBJ databases">
        <authorList>
            <person name="Lanie J.A."/>
            <person name="Ng W.-L."/>
            <person name="Kazmierczak K.M."/>
            <person name="Andrzejewski T.M."/>
            <person name="Davidsen T.M."/>
            <person name="Wayne K.J."/>
            <person name="Tettelin H."/>
            <person name="Glass J.I."/>
            <person name="Rusch D."/>
            <person name="Podicherti R."/>
            <person name="Tsui H.-C.T."/>
            <person name="Winkler M.E."/>
        </authorList>
    </citation>
    <scope>NUCLEOTIDE SEQUENCE</scope>
    <source>
        <strain evidence="21">ZC4RG45</strain>
    </source>
</reference>
<dbReference type="InterPro" id="IPR017961">
    <property type="entry name" value="DNA_pol_Y-fam_little_finger"/>
</dbReference>
<comment type="function">
    <text evidence="15 17">Poorly processive, error-prone DNA polymerase involved in untargeted mutagenesis. Copies undamaged DNA at stalled replication forks, which arise in vivo from mismatched or misaligned primer ends. These misaligned primers can be extended by PolIV. Exhibits no 3'-5' exonuclease (proofreading) activity. May be involved in translesional synthesis, in conjunction with the beta clamp from PolIII.</text>
</comment>
<dbReference type="FunFam" id="3.40.1170.60:FF:000001">
    <property type="entry name" value="DNA polymerase IV"/>
    <property type="match status" value="1"/>
</dbReference>
<dbReference type="SUPFAM" id="SSF56672">
    <property type="entry name" value="DNA/RNA polymerases"/>
    <property type="match status" value="1"/>
</dbReference>
<dbReference type="InterPro" id="IPR022880">
    <property type="entry name" value="DNApol_IV"/>
</dbReference>
<keyword evidence="5 17" id="KW-0963">Cytoplasm</keyword>
<dbReference type="Gene3D" id="3.30.70.270">
    <property type="match status" value="1"/>
</dbReference>
<evidence type="ECO:0000313" key="20">
    <source>
        <dbReference type="EMBL" id="MFO7192040.1"/>
    </source>
</evidence>
<keyword evidence="8 17" id="KW-0235">DNA replication</keyword>
<feature type="domain" description="UmuC" evidence="19">
    <location>
        <begin position="33"/>
        <end position="214"/>
    </location>
</feature>
<name>A0A2W4LLI5_9PSEU</name>
<evidence type="ECO:0000256" key="12">
    <source>
        <dbReference type="ARBA" id="ARBA00022932"/>
    </source>
</evidence>
<dbReference type="STRING" id="1111738.GCA_000427905_02588"/>
<evidence type="ECO:0000256" key="4">
    <source>
        <dbReference type="ARBA" id="ARBA00022457"/>
    </source>
</evidence>
<dbReference type="Gene3D" id="3.40.1170.60">
    <property type="match status" value="1"/>
</dbReference>
<dbReference type="EMBL" id="QGUI02000068">
    <property type="protein sequence ID" value="MFO7192040.1"/>
    <property type="molecule type" value="Genomic_DNA"/>
</dbReference>
<evidence type="ECO:0000256" key="14">
    <source>
        <dbReference type="ARBA" id="ARBA00023204"/>
    </source>
</evidence>
<evidence type="ECO:0000313" key="21">
    <source>
        <dbReference type="EMBL" id="PZM98583.1"/>
    </source>
</evidence>
<dbReference type="SUPFAM" id="SSF100879">
    <property type="entry name" value="Lesion bypass DNA polymerase (Y-family), little finger domain"/>
    <property type="match status" value="1"/>
</dbReference>
<evidence type="ECO:0000256" key="9">
    <source>
        <dbReference type="ARBA" id="ARBA00022723"/>
    </source>
</evidence>